<sequence>MEMDSSDKYPGRDSTQPGLEVDTYYQAPKPVWGGESTAPTEVAYQNCSAPERNGRKTILGLSILVFWSIIVLLIVILAAGIGGGVGAGLAARKNTCSSVNSPNTGGAAAATVTLQPTACTSSSSSGSSPSAASSTTPTTVAATVSPAPSSPCTENPGVNGTSTTPLAANGSPISLNNDDQVFRILCNTNWPGGALYGNPNVMDIMKVWTSDLTQCVALCAEYNAGLANNGGDSGFCRGVSLVVNEGEFCYLKNGTGHNDTTTSGSVGYVSALLL</sequence>
<dbReference type="EMBL" id="KN832881">
    <property type="protein sequence ID" value="KIM97795.1"/>
    <property type="molecule type" value="Genomic_DNA"/>
</dbReference>
<accession>A0A0C3GNZ4</accession>
<gene>
    <name evidence="3" type="ORF">OIDMADRAFT_182167</name>
</gene>
<feature type="compositionally biased region" description="Polar residues" evidence="1">
    <location>
        <begin position="156"/>
        <end position="170"/>
    </location>
</feature>
<dbReference type="InParanoid" id="A0A0C3GNZ4"/>
<keyword evidence="4" id="KW-1185">Reference proteome</keyword>
<dbReference type="AlphaFoldDB" id="A0A0C3GNZ4"/>
<feature type="region of interest" description="Disordered" evidence="1">
    <location>
        <begin position="119"/>
        <end position="170"/>
    </location>
</feature>
<dbReference type="OrthoDB" id="4826557at2759"/>
<evidence type="ECO:0000256" key="2">
    <source>
        <dbReference type="SAM" id="Phobius"/>
    </source>
</evidence>
<reference evidence="4" key="2">
    <citation type="submission" date="2015-01" db="EMBL/GenBank/DDBJ databases">
        <title>Evolutionary Origins and Diversification of the Mycorrhizal Mutualists.</title>
        <authorList>
            <consortium name="DOE Joint Genome Institute"/>
            <consortium name="Mycorrhizal Genomics Consortium"/>
            <person name="Kohler A."/>
            <person name="Kuo A."/>
            <person name="Nagy L.G."/>
            <person name="Floudas D."/>
            <person name="Copeland A."/>
            <person name="Barry K.W."/>
            <person name="Cichocki N."/>
            <person name="Veneault-Fourrey C."/>
            <person name="LaButti K."/>
            <person name="Lindquist E.A."/>
            <person name="Lipzen A."/>
            <person name="Lundell T."/>
            <person name="Morin E."/>
            <person name="Murat C."/>
            <person name="Riley R."/>
            <person name="Ohm R."/>
            <person name="Sun H."/>
            <person name="Tunlid A."/>
            <person name="Henrissat B."/>
            <person name="Grigoriev I.V."/>
            <person name="Hibbett D.S."/>
            <person name="Martin F."/>
        </authorList>
    </citation>
    <scope>NUCLEOTIDE SEQUENCE [LARGE SCALE GENOMIC DNA]</scope>
    <source>
        <strain evidence="4">Zn</strain>
    </source>
</reference>
<organism evidence="3 4">
    <name type="scientific">Oidiodendron maius (strain Zn)</name>
    <dbReference type="NCBI Taxonomy" id="913774"/>
    <lineage>
        <taxon>Eukaryota</taxon>
        <taxon>Fungi</taxon>
        <taxon>Dikarya</taxon>
        <taxon>Ascomycota</taxon>
        <taxon>Pezizomycotina</taxon>
        <taxon>Leotiomycetes</taxon>
        <taxon>Leotiomycetes incertae sedis</taxon>
        <taxon>Myxotrichaceae</taxon>
        <taxon>Oidiodendron</taxon>
    </lineage>
</organism>
<evidence type="ECO:0008006" key="5">
    <source>
        <dbReference type="Google" id="ProtNLM"/>
    </source>
</evidence>
<protein>
    <recommendedName>
        <fullName evidence="5">Apple domain-containing protein</fullName>
    </recommendedName>
</protein>
<keyword evidence="2" id="KW-1133">Transmembrane helix</keyword>
<keyword evidence="2" id="KW-0812">Transmembrane</keyword>
<reference evidence="3 4" key="1">
    <citation type="submission" date="2014-04" db="EMBL/GenBank/DDBJ databases">
        <authorList>
            <consortium name="DOE Joint Genome Institute"/>
            <person name="Kuo A."/>
            <person name="Martino E."/>
            <person name="Perotto S."/>
            <person name="Kohler A."/>
            <person name="Nagy L.G."/>
            <person name="Floudas D."/>
            <person name="Copeland A."/>
            <person name="Barry K.W."/>
            <person name="Cichocki N."/>
            <person name="Veneault-Fourrey C."/>
            <person name="LaButti K."/>
            <person name="Lindquist E.A."/>
            <person name="Lipzen A."/>
            <person name="Lundell T."/>
            <person name="Morin E."/>
            <person name="Murat C."/>
            <person name="Sun H."/>
            <person name="Tunlid A."/>
            <person name="Henrissat B."/>
            <person name="Grigoriev I.V."/>
            <person name="Hibbett D.S."/>
            <person name="Martin F."/>
            <person name="Nordberg H.P."/>
            <person name="Cantor M.N."/>
            <person name="Hua S.X."/>
        </authorList>
    </citation>
    <scope>NUCLEOTIDE SEQUENCE [LARGE SCALE GENOMIC DNA]</scope>
    <source>
        <strain evidence="3 4">Zn</strain>
    </source>
</reference>
<dbReference type="Proteomes" id="UP000054321">
    <property type="component" value="Unassembled WGS sequence"/>
</dbReference>
<feature type="compositionally biased region" description="Low complexity" evidence="1">
    <location>
        <begin position="119"/>
        <end position="153"/>
    </location>
</feature>
<dbReference type="HOGENOM" id="CLU_063705_0_0_1"/>
<keyword evidence="2" id="KW-0472">Membrane</keyword>
<dbReference type="STRING" id="913774.A0A0C3GNZ4"/>
<proteinExistence type="predicted"/>
<name>A0A0C3GNZ4_OIDMZ</name>
<feature type="transmembrane region" description="Helical" evidence="2">
    <location>
        <begin position="58"/>
        <end position="91"/>
    </location>
</feature>
<evidence type="ECO:0000313" key="3">
    <source>
        <dbReference type="EMBL" id="KIM97795.1"/>
    </source>
</evidence>
<evidence type="ECO:0000313" key="4">
    <source>
        <dbReference type="Proteomes" id="UP000054321"/>
    </source>
</evidence>
<evidence type="ECO:0000256" key="1">
    <source>
        <dbReference type="SAM" id="MobiDB-lite"/>
    </source>
</evidence>